<dbReference type="AlphaFoldDB" id="M5ALV8"/>
<evidence type="ECO:0000313" key="1">
    <source>
        <dbReference type="EMBL" id="BAN09799.1"/>
    </source>
</evidence>
<reference evidence="1" key="1">
    <citation type="submission" date="2012-10" db="EMBL/GenBank/DDBJ databases">
        <authorList>
            <person name="Maita H."/>
            <person name="Sato S."/>
        </authorList>
    </citation>
    <scope>NUCLEOTIDE SEQUENCE</scope>
    <source>
        <strain evidence="1">NZP2037</strain>
    </source>
</reference>
<dbReference type="Gene3D" id="3.40.630.10">
    <property type="entry name" value="Zn peptidases"/>
    <property type="match status" value="1"/>
</dbReference>
<name>M5ALV8_RHILI</name>
<proteinExistence type="predicted"/>
<organism evidence="1">
    <name type="scientific">Rhizobium loti</name>
    <name type="common">Mesorhizobium loti</name>
    <dbReference type="NCBI Taxonomy" id="381"/>
    <lineage>
        <taxon>Bacteria</taxon>
        <taxon>Pseudomonadati</taxon>
        <taxon>Pseudomonadota</taxon>
        <taxon>Alphaproteobacteria</taxon>
        <taxon>Hyphomicrobiales</taxon>
        <taxon>Phyllobacteriaceae</taxon>
        <taxon>Mesorhizobium</taxon>
    </lineage>
</organism>
<sequence>MADTVFDLHSIGPTWDFLPSSTTHPIDDPDLMVKTVKMAEAFKFPMTLIWEHHSKPRQNIRLR</sequence>
<accession>M5ALV8</accession>
<dbReference type="EMBL" id="AP012557">
    <property type="protein sequence ID" value="BAN09799.1"/>
    <property type="molecule type" value="Genomic_DNA"/>
</dbReference>
<protein>
    <submittedName>
        <fullName evidence="1">Uncharacterized protein</fullName>
    </submittedName>
</protein>
<reference evidence="1" key="2">
    <citation type="journal article" date="2013" name="Microbes Environ.">
        <title>Commonalities and Differences among Symbiosis Islands of Three Mesorhizobium loti Strains.</title>
        <authorList>
            <person name="Kasai-Maita H."/>
            <person name="Hirakawa H."/>
            <person name="Nakamura Y."/>
            <person name="Kaneko T."/>
            <person name="Miki K."/>
            <person name="Maruya J."/>
            <person name="Okazaki S."/>
            <person name="Tabata S."/>
            <person name="Saeki K."/>
            <person name="Sato S."/>
        </authorList>
    </citation>
    <scope>NUCLEOTIDE SEQUENCE</scope>
    <source>
        <strain evidence="1">NZP2037</strain>
    </source>
</reference>